<evidence type="ECO:0000256" key="5">
    <source>
        <dbReference type="ARBA" id="ARBA00022927"/>
    </source>
</evidence>
<reference evidence="11 12" key="1">
    <citation type="submission" date="2020-08" db="EMBL/GenBank/DDBJ databases">
        <title>Sequencing the genomes of 1000 actinobacteria strains.</title>
        <authorList>
            <person name="Klenk H.-P."/>
        </authorList>
    </citation>
    <scope>NUCLEOTIDE SEQUENCE [LARGE SCALE GENOMIC DNA]</scope>
    <source>
        <strain evidence="11 12">DSM 44230</strain>
    </source>
</reference>
<sequence>MPIGVPELLIIAVVVVLLFGAKKMPDMARAVGRSMRIFKAETKTMRQEDEAEQPAAAPQAPVQQPAAQQPYAAPQQPYVAPQPLPPAQPVVQQPVPQVAPPLEQTQGRADNR</sequence>
<dbReference type="GO" id="GO:0043953">
    <property type="term" value="P:protein transport by the Tat complex"/>
    <property type="evidence" value="ECO:0007669"/>
    <property type="project" value="UniProtKB-UniRule"/>
</dbReference>
<feature type="compositionally biased region" description="Low complexity" evidence="10">
    <location>
        <begin position="89"/>
        <end position="104"/>
    </location>
</feature>
<keyword evidence="12" id="KW-1185">Reference proteome</keyword>
<evidence type="ECO:0000256" key="7">
    <source>
        <dbReference type="ARBA" id="ARBA00023010"/>
    </source>
</evidence>
<evidence type="ECO:0000313" key="11">
    <source>
        <dbReference type="EMBL" id="MBB4680611.1"/>
    </source>
</evidence>
<dbReference type="EMBL" id="JACHMH010000001">
    <property type="protein sequence ID" value="MBB4680611.1"/>
    <property type="molecule type" value="Genomic_DNA"/>
</dbReference>
<keyword evidence="8 9" id="KW-0472">Membrane</keyword>
<name>A0A7W7CIW6_9PSEU</name>
<evidence type="ECO:0000256" key="10">
    <source>
        <dbReference type="SAM" id="MobiDB-lite"/>
    </source>
</evidence>
<evidence type="ECO:0000256" key="9">
    <source>
        <dbReference type="HAMAP-Rule" id="MF_00236"/>
    </source>
</evidence>
<dbReference type="Gene3D" id="1.20.5.3310">
    <property type="match status" value="1"/>
</dbReference>
<dbReference type="Proteomes" id="UP000533598">
    <property type="component" value="Unassembled WGS sequence"/>
</dbReference>
<evidence type="ECO:0000256" key="1">
    <source>
        <dbReference type="ARBA" id="ARBA00004162"/>
    </source>
</evidence>
<organism evidence="11 12">
    <name type="scientific">Crossiella cryophila</name>
    <dbReference type="NCBI Taxonomy" id="43355"/>
    <lineage>
        <taxon>Bacteria</taxon>
        <taxon>Bacillati</taxon>
        <taxon>Actinomycetota</taxon>
        <taxon>Actinomycetes</taxon>
        <taxon>Pseudonocardiales</taxon>
        <taxon>Pseudonocardiaceae</taxon>
        <taxon>Crossiella</taxon>
    </lineage>
</organism>
<evidence type="ECO:0000256" key="6">
    <source>
        <dbReference type="ARBA" id="ARBA00022989"/>
    </source>
</evidence>
<keyword evidence="5 9" id="KW-0653">Protein transport</keyword>
<keyword evidence="7 9" id="KW-0811">Translocation</keyword>
<dbReference type="NCBIfam" id="NF001854">
    <property type="entry name" value="PRK00575.1"/>
    <property type="match status" value="1"/>
</dbReference>
<evidence type="ECO:0000256" key="3">
    <source>
        <dbReference type="ARBA" id="ARBA00022475"/>
    </source>
</evidence>
<comment type="caution">
    <text evidence="11">The sequence shown here is derived from an EMBL/GenBank/DDBJ whole genome shotgun (WGS) entry which is preliminary data.</text>
</comment>
<keyword evidence="2 9" id="KW-0813">Transport</keyword>
<keyword evidence="4 9" id="KW-0812">Transmembrane</keyword>
<accession>A0A7W7CIW6</accession>
<feature type="region of interest" description="Disordered" evidence="10">
    <location>
        <begin position="41"/>
        <end position="112"/>
    </location>
</feature>
<evidence type="ECO:0000256" key="4">
    <source>
        <dbReference type="ARBA" id="ARBA00022692"/>
    </source>
</evidence>
<evidence type="ECO:0000313" key="12">
    <source>
        <dbReference type="Proteomes" id="UP000533598"/>
    </source>
</evidence>
<keyword evidence="6 9" id="KW-1133">Transmembrane helix</keyword>
<gene>
    <name evidence="9" type="primary">tatA</name>
    <name evidence="11" type="ORF">HNR67_006729</name>
</gene>
<dbReference type="InterPro" id="IPR006312">
    <property type="entry name" value="TatA/E"/>
</dbReference>
<dbReference type="HAMAP" id="MF_00236">
    <property type="entry name" value="TatA_E"/>
    <property type="match status" value="1"/>
</dbReference>
<feature type="compositionally biased region" description="Low complexity" evidence="10">
    <location>
        <begin position="53"/>
        <end position="79"/>
    </location>
</feature>
<evidence type="ECO:0000256" key="8">
    <source>
        <dbReference type="ARBA" id="ARBA00023136"/>
    </source>
</evidence>
<dbReference type="GO" id="GO:0033281">
    <property type="term" value="C:TAT protein transport complex"/>
    <property type="evidence" value="ECO:0007669"/>
    <property type="project" value="UniProtKB-UniRule"/>
</dbReference>
<comment type="function">
    <text evidence="9">Part of the twin-arginine translocation (Tat) system that transports large folded proteins containing a characteristic twin-arginine motif in their signal peptide across membranes. TatA could form the protein-conducting channel of the Tat system.</text>
</comment>
<proteinExistence type="inferred from homology"/>
<dbReference type="NCBIfam" id="TIGR01411">
    <property type="entry name" value="tatAE"/>
    <property type="match status" value="1"/>
</dbReference>
<comment type="similarity">
    <text evidence="9">Belongs to the TatA/E family.</text>
</comment>
<dbReference type="InterPro" id="IPR003369">
    <property type="entry name" value="TatA/B/E"/>
</dbReference>
<dbReference type="GO" id="GO:0008320">
    <property type="term" value="F:protein transmembrane transporter activity"/>
    <property type="evidence" value="ECO:0007669"/>
    <property type="project" value="UniProtKB-UniRule"/>
</dbReference>
<dbReference type="RefSeq" id="WP_185006550.1">
    <property type="nucleotide sequence ID" value="NZ_BAAAUI010000005.1"/>
</dbReference>
<keyword evidence="3 9" id="KW-1003">Cell membrane</keyword>
<dbReference type="AlphaFoldDB" id="A0A7W7CIW6"/>
<comment type="subcellular location">
    <subcellularLocation>
        <location evidence="1 9">Cell membrane</location>
        <topology evidence="1 9">Single-pass membrane protein</topology>
    </subcellularLocation>
</comment>
<evidence type="ECO:0000256" key="2">
    <source>
        <dbReference type="ARBA" id="ARBA00022448"/>
    </source>
</evidence>
<comment type="subunit">
    <text evidence="9">The Tat system comprises two distinct complexes: a TatABC complex, containing multiple copies of TatA, TatB and TatC subunits, and a separate TatA complex, containing only TatA subunits. Substrates initially bind to the TatABC complex, which probably triggers association of the separate TatA complex to form the active translocon.</text>
</comment>
<dbReference type="Pfam" id="PF02416">
    <property type="entry name" value="TatA_B_E"/>
    <property type="match status" value="1"/>
</dbReference>
<dbReference type="PANTHER" id="PTHR42982">
    <property type="entry name" value="SEC-INDEPENDENT PROTEIN TRANSLOCASE PROTEIN TATA"/>
    <property type="match status" value="1"/>
</dbReference>
<dbReference type="PANTHER" id="PTHR42982:SF8">
    <property type="entry name" value="SEC-INDEPENDENT PROTEIN TRANSLOCASE PROTEIN TATA"/>
    <property type="match status" value="1"/>
</dbReference>
<protein>
    <recommendedName>
        <fullName evidence="9">Sec-independent protein translocase protein TatA</fullName>
    </recommendedName>
</protein>